<dbReference type="PROSITE" id="PS51257">
    <property type="entry name" value="PROKAR_LIPOPROTEIN"/>
    <property type="match status" value="1"/>
</dbReference>
<name>A0A5B8W7I6_9SPHI</name>
<gene>
    <name evidence="2" type="ORF">FSB76_20430</name>
</gene>
<dbReference type="EMBL" id="CP042437">
    <property type="protein sequence ID" value="QEC78188.1"/>
    <property type="molecule type" value="Genomic_DNA"/>
</dbReference>
<feature type="repeat" description="TPR" evidence="1">
    <location>
        <begin position="259"/>
        <end position="292"/>
    </location>
</feature>
<organism evidence="2 3">
    <name type="scientific">Mucilaginibacter ginsenosidivorax</name>
    <dbReference type="NCBI Taxonomy" id="862126"/>
    <lineage>
        <taxon>Bacteria</taxon>
        <taxon>Pseudomonadati</taxon>
        <taxon>Bacteroidota</taxon>
        <taxon>Sphingobacteriia</taxon>
        <taxon>Sphingobacteriales</taxon>
        <taxon>Sphingobacteriaceae</taxon>
        <taxon>Mucilaginibacter</taxon>
    </lineage>
</organism>
<dbReference type="AlphaFoldDB" id="A0A5B8W7I6"/>
<proteinExistence type="predicted"/>
<evidence type="ECO:0000313" key="3">
    <source>
        <dbReference type="Proteomes" id="UP000321362"/>
    </source>
</evidence>
<reference evidence="2 3" key="1">
    <citation type="journal article" date="2013" name="J. Microbiol.">
        <title>Mucilaginibacter ginsenosidivorax sp. nov., with ginsenoside converting activity isolated from sediment.</title>
        <authorList>
            <person name="Kim J.K."/>
            <person name="Choi T.E."/>
            <person name="Liu Q.M."/>
            <person name="Park H.Y."/>
            <person name="Yi T.H."/>
            <person name="Yoon M.H."/>
            <person name="Kim S.C."/>
            <person name="Im W.T."/>
        </authorList>
    </citation>
    <scope>NUCLEOTIDE SEQUENCE [LARGE SCALE GENOMIC DNA]</scope>
    <source>
        <strain evidence="2 3">KHI28</strain>
    </source>
</reference>
<dbReference type="RefSeq" id="WP_147056592.1">
    <property type="nucleotide sequence ID" value="NZ_CP042437.1"/>
</dbReference>
<keyword evidence="1" id="KW-0802">TPR repeat</keyword>
<evidence type="ECO:0000256" key="1">
    <source>
        <dbReference type="PROSITE-ProRule" id="PRU00339"/>
    </source>
</evidence>
<accession>A0A5B8W7I6</accession>
<sequence>MKRFAPFFILIVVFFTSCSIPQYVTVPVNYGPKMGFSRDSTTIVVVNRYQPDSVKIRDYRRINVLKKMAVVSLQTAADQLKYLKGVHVINLVDSINYAVNTDSVKFLAAANKANYVLVLNDVTAGIYPETVYYNGVASNYYATKIKTNLSLFESNGIYSKKMVGMAEVPQDEVYSGGFASLFYRSSYRSSVPAVITATREATLDALKDYLPFSISNERPLYADDGQLESSVMQIKAGKFDVAFKILNPLIDGADVKLASKAAYNLAVVYEAQGDIEEALKTAKLSNQKHPNDYAKAIIVDLMKE</sequence>
<dbReference type="Pfam" id="PF19867">
    <property type="entry name" value="DUF6340"/>
    <property type="match status" value="1"/>
</dbReference>
<evidence type="ECO:0000313" key="2">
    <source>
        <dbReference type="EMBL" id="QEC78188.1"/>
    </source>
</evidence>
<dbReference type="InterPro" id="IPR045921">
    <property type="entry name" value="DUF6340"/>
</dbReference>
<dbReference type="KEGG" id="mgk:FSB76_20430"/>
<dbReference type="Proteomes" id="UP000321362">
    <property type="component" value="Chromosome"/>
</dbReference>
<dbReference type="InterPro" id="IPR019734">
    <property type="entry name" value="TPR_rpt"/>
</dbReference>
<keyword evidence="3" id="KW-1185">Reference proteome</keyword>
<dbReference type="OrthoDB" id="788968at2"/>
<dbReference type="PROSITE" id="PS50005">
    <property type="entry name" value="TPR"/>
    <property type="match status" value="1"/>
</dbReference>
<protein>
    <submittedName>
        <fullName evidence="2">Uncharacterized protein</fullName>
    </submittedName>
</protein>